<keyword evidence="1" id="KW-0472">Membrane</keyword>
<reference evidence="2" key="1">
    <citation type="submission" date="2018-03" db="EMBL/GenBank/DDBJ databases">
        <authorList>
            <person name="Guldener U."/>
        </authorList>
    </citation>
    <scope>NUCLEOTIDE SEQUENCE</scope>
</reference>
<name>A0AAE8N6C0_9PEZI</name>
<accession>A0AAE8N6C0</accession>
<organism evidence="2 3">
    <name type="scientific">Cephalotrichum gorgonifer</name>
    <dbReference type="NCBI Taxonomy" id="2041049"/>
    <lineage>
        <taxon>Eukaryota</taxon>
        <taxon>Fungi</taxon>
        <taxon>Dikarya</taxon>
        <taxon>Ascomycota</taxon>
        <taxon>Pezizomycotina</taxon>
        <taxon>Sordariomycetes</taxon>
        <taxon>Hypocreomycetidae</taxon>
        <taxon>Microascales</taxon>
        <taxon>Microascaceae</taxon>
        <taxon>Cephalotrichum</taxon>
    </lineage>
</organism>
<proteinExistence type="predicted"/>
<keyword evidence="1" id="KW-0812">Transmembrane</keyword>
<keyword evidence="1" id="KW-1133">Transmembrane helix</keyword>
<comment type="caution">
    <text evidence="2">The sequence shown here is derived from an EMBL/GenBank/DDBJ whole genome shotgun (WGS) entry which is preliminary data.</text>
</comment>
<keyword evidence="3" id="KW-1185">Reference proteome</keyword>
<feature type="transmembrane region" description="Helical" evidence="1">
    <location>
        <begin position="151"/>
        <end position="171"/>
    </location>
</feature>
<gene>
    <name evidence="2" type="ORF">DNG_09134</name>
</gene>
<sequence length="206" mass="23142">MREFENERPFWDDDSWIQTQFYYYFFDPNSRAGNGLLDKPAHLDDLRTNFTHAQAYAISRAAVQSLEGDLGRYGDGVAVFYMGNASQVMGSPYIGLDDRYNPRFTISAKGIQKYLDDVVISTIYLKTSTHKGEIQALKGGQVYLWSGKMPFFFGYGSCLVATIGVYVMAWLDLKANGRLVASGLDLMKDTSPRKQLPEIWGKPGTA</sequence>
<evidence type="ECO:0000256" key="1">
    <source>
        <dbReference type="SAM" id="Phobius"/>
    </source>
</evidence>
<evidence type="ECO:0000313" key="3">
    <source>
        <dbReference type="Proteomes" id="UP001187682"/>
    </source>
</evidence>
<protein>
    <submittedName>
        <fullName evidence="2">Uncharacterized protein</fullName>
    </submittedName>
</protein>
<dbReference type="Proteomes" id="UP001187682">
    <property type="component" value="Unassembled WGS sequence"/>
</dbReference>
<dbReference type="AlphaFoldDB" id="A0AAE8N6C0"/>
<dbReference type="EMBL" id="ONZQ02000015">
    <property type="protein sequence ID" value="SPO06444.1"/>
    <property type="molecule type" value="Genomic_DNA"/>
</dbReference>
<evidence type="ECO:0000313" key="2">
    <source>
        <dbReference type="EMBL" id="SPO06444.1"/>
    </source>
</evidence>